<evidence type="ECO:0000313" key="4">
    <source>
        <dbReference type="Proteomes" id="UP000516786"/>
    </source>
</evidence>
<gene>
    <name evidence="1" type="ORF">B7H17_25055</name>
    <name evidence="2" type="ORF">ID616_30355</name>
</gene>
<organism evidence="1 3">
    <name type="scientific">Pseudomonas putida</name>
    <name type="common">Arthrobacter siderocapsulatus</name>
    <dbReference type="NCBI Taxonomy" id="303"/>
    <lineage>
        <taxon>Bacteria</taxon>
        <taxon>Pseudomonadati</taxon>
        <taxon>Pseudomonadota</taxon>
        <taxon>Gammaproteobacteria</taxon>
        <taxon>Pseudomonadales</taxon>
        <taxon>Pseudomonadaceae</taxon>
        <taxon>Pseudomonas</taxon>
    </lineage>
</organism>
<dbReference type="OrthoDB" id="7021423at2"/>
<dbReference type="AlphaFoldDB" id="A0A1X0ZMV0"/>
<accession>A0A1X0ZMV0</accession>
<reference evidence="2 4" key="2">
    <citation type="submission" date="2020-09" db="EMBL/GenBank/DDBJ databases">
        <title>Co-existence of a novel multidrug-resistance efflux pump with carbapenem resistance gene blaVIM-2 in one megaplasmid in Pseudomonas putida.</title>
        <authorList>
            <person name="Peng K."/>
            <person name="Li R."/>
        </authorList>
    </citation>
    <scope>NUCLEOTIDE SEQUENCE [LARGE SCALE GENOMIC DNA]</scope>
    <source>
        <strain evidence="2 4">ZXPA-20</strain>
        <plasmid evidence="2 4">pZXPA-20-602k</plasmid>
    </source>
</reference>
<dbReference type="EMBL" id="CP061724">
    <property type="protein sequence ID" value="QOD01527.1"/>
    <property type="molecule type" value="Genomic_DNA"/>
</dbReference>
<evidence type="ECO:0000313" key="2">
    <source>
        <dbReference type="EMBL" id="QOD01527.1"/>
    </source>
</evidence>
<geneLocation type="plasmid" evidence="2 4">
    <name>pZXPA-20-602k</name>
</geneLocation>
<evidence type="ECO:0008006" key="5">
    <source>
        <dbReference type="Google" id="ProtNLM"/>
    </source>
</evidence>
<name>A0A1X0ZMV0_PSEPU</name>
<protein>
    <recommendedName>
        <fullName evidence="5">Transcriptional regulator</fullName>
    </recommendedName>
</protein>
<evidence type="ECO:0000313" key="1">
    <source>
        <dbReference type="EMBL" id="ORL58800.1"/>
    </source>
</evidence>
<dbReference type="RefSeq" id="WP_084851015.1">
    <property type="nucleotide sequence ID" value="NZ_CP061724.1"/>
</dbReference>
<proteinExistence type="predicted"/>
<dbReference type="EMBL" id="NBWC01000049">
    <property type="protein sequence ID" value="ORL58800.1"/>
    <property type="molecule type" value="Genomic_DNA"/>
</dbReference>
<dbReference type="Proteomes" id="UP000193675">
    <property type="component" value="Unassembled WGS sequence"/>
</dbReference>
<evidence type="ECO:0000313" key="3">
    <source>
        <dbReference type="Proteomes" id="UP000193675"/>
    </source>
</evidence>
<keyword evidence="2" id="KW-0614">Plasmid</keyword>
<sequence>MNEAFQEALAVRLRWVDVVAFERTAGCEDLSLKALKDAFEAVQSLALSDVLRYRHYGAQPPMILQDVPELALQYTLAYEVYTDHYFQNAQGEWNSTNWACEALHNSPSLIPYCEWLAGVTINLSQLMQVPALEVAEATSGQTRTLFIAWSNGLPAAQAAAEVHQEHVLHLEETRLWEDQEAYRRHFEDIADTYAFIEADLWAGWREDCQELDMAA</sequence>
<dbReference type="Proteomes" id="UP000516786">
    <property type="component" value="Plasmid pZXPA-20-602k"/>
</dbReference>
<reference evidence="1 3" key="1">
    <citation type="submission" date="2017-04" db="EMBL/GenBank/DDBJ databases">
        <title>Presence of VIM-2 positive Pseudomonas species in chickens and their surrounding environment.</title>
        <authorList>
            <person name="Zhang R."/>
        </authorList>
    </citation>
    <scope>NUCLEOTIDE SEQUENCE [LARGE SCALE GENOMIC DNA]</scope>
    <source>
        <strain evidence="1 3">DZ-C18</strain>
    </source>
</reference>